<organism evidence="1 2">
    <name type="scientific">Pristionchus fissidentatus</name>
    <dbReference type="NCBI Taxonomy" id="1538716"/>
    <lineage>
        <taxon>Eukaryota</taxon>
        <taxon>Metazoa</taxon>
        <taxon>Ecdysozoa</taxon>
        <taxon>Nematoda</taxon>
        <taxon>Chromadorea</taxon>
        <taxon>Rhabditida</taxon>
        <taxon>Rhabditina</taxon>
        <taxon>Diplogasteromorpha</taxon>
        <taxon>Diplogasteroidea</taxon>
        <taxon>Neodiplogasteridae</taxon>
        <taxon>Pristionchus</taxon>
    </lineage>
</organism>
<feature type="non-terminal residue" evidence="1">
    <location>
        <position position="1"/>
    </location>
</feature>
<proteinExistence type="predicted"/>
<feature type="non-terminal residue" evidence="1">
    <location>
        <position position="255"/>
    </location>
</feature>
<dbReference type="Proteomes" id="UP001432322">
    <property type="component" value="Unassembled WGS sequence"/>
</dbReference>
<accession>A0AAV5W0B8</accession>
<protein>
    <submittedName>
        <fullName evidence="1">Uncharacterized protein</fullName>
    </submittedName>
</protein>
<gene>
    <name evidence="1" type="ORF">PFISCL1PPCAC_15472</name>
</gene>
<dbReference type="AlphaFoldDB" id="A0AAV5W0B8"/>
<dbReference type="EMBL" id="BTSY01000004">
    <property type="protein sequence ID" value="GMT24175.1"/>
    <property type="molecule type" value="Genomic_DNA"/>
</dbReference>
<sequence length="255" mass="28557">VENLSECLCNDLVHHFYVTHCPSAQLSMQINVNGECDDIISSAARRSFINLPHMLAMFPENLILEMRENTVNAVNAVTGNVKSVYPNNAIYGKNFLRECSDNIVGCPERFRGFVFASYVELLSYRTLDSSRRPRLRLDFVFSSSSHSLGVPKPHFEVSRLSDVMTSRSFAATRFGSTKLKTHQQCERGQHPFTMPSLYAYLQLLVFLKSVACAEVVKQEETLDVEMDDIDSVLSESSFISSNNNLSSSCASDSLV</sequence>
<dbReference type="SUPFAM" id="SSF160696">
    <property type="entry name" value="BTG domain-like"/>
    <property type="match status" value="1"/>
</dbReference>
<evidence type="ECO:0000313" key="2">
    <source>
        <dbReference type="Proteomes" id="UP001432322"/>
    </source>
</evidence>
<dbReference type="Gene3D" id="3.90.640.90">
    <property type="entry name" value="Anti-proliferative protein, N-terminal domain"/>
    <property type="match status" value="1"/>
</dbReference>
<name>A0AAV5W0B8_9BILA</name>
<keyword evidence="2" id="KW-1185">Reference proteome</keyword>
<comment type="caution">
    <text evidence="1">The sequence shown here is derived from an EMBL/GenBank/DDBJ whole genome shotgun (WGS) entry which is preliminary data.</text>
</comment>
<reference evidence="1" key="1">
    <citation type="submission" date="2023-10" db="EMBL/GenBank/DDBJ databases">
        <title>Genome assembly of Pristionchus species.</title>
        <authorList>
            <person name="Yoshida K."/>
            <person name="Sommer R.J."/>
        </authorList>
    </citation>
    <scope>NUCLEOTIDE SEQUENCE</scope>
    <source>
        <strain evidence="1">RS5133</strain>
    </source>
</reference>
<evidence type="ECO:0000313" key="1">
    <source>
        <dbReference type="EMBL" id="GMT24175.1"/>
    </source>
</evidence>
<dbReference type="InterPro" id="IPR036054">
    <property type="entry name" value="BTG-like_sf"/>
</dbReference>